<dbReference type="PROSITE" id="PS50181">
    <property type="entry name" value="FBOX"/>
    <property type="match status" value="1"/>
</dbReference>
<sequence length="349" mass="38768">MLILLGYVAVTTDHEAIRRLNRGRVSSEVSKLSDGRDGERAALFVNVSHDSCEHSTREVFVLSHLARLGFSSESQVGVCGFYGCIDCKETKCHPKQSRSSPFNLSTLFKSLPSPLEVLEARRSVNYQNQLALHESAKLKNGMDGPFLLDLPESTLRQISRFLDPRSLRAFAGTCRYFASISEATIPYLKLKLYPHQVAAVEWMVQREESREMRNPLVHVFSGAAEGLKVDYALNMATKQGSLVPFEDLEDSRGGLFCDEPGLGKTITSLALVLRTQGLRSSPPPGSRILDDGTYMTMEDIDRVESQRFEAIGIHRSTPRSGRRASVSSAGVRRVVRKTLGSYYHVPGSR</sequence>
<feature type="domain" description="F-box" evidence="5">
    <location>
        <begin position="144"/>
        <end position="190"/>
    </location>
</feature>
<dbReference type="EMBL" id="HBHW01005005">
    <property type="protein sequence ID" value="CAE0035768.1"/>
    <property type="molecule type" value="Transcribed_RNA"/>
</dbReference>
<evidence type="ECO:0000259" key="4">
    <source>
        <dbReference type="PROSITE" id="PS50042"/>
    </source>
</evidence>
<gene>
    <name evidence="6" type="ORF">RMAR00112_LOCUS3711</name>
    <name evidence="7" type="ORF">RMAR00112_LOCUS3714</name>
</gene>
<evidence type="ECO:0000313" key="6">
    <source>
        <dbReference type="EMBL" id="CAE0035765.1"/>
    </source>
</evidence>
<organism evidence="6">
    <name type="scientific">Rhodosorus marinus</name>
    <dbReference type="NCBI Taxonomy" id="101924"/>
    <lineage>
        <taxon>Eukaryota</taxon>
        <taxon>Rhodophyta</taxon>
        <taxon>Stylonematophyceae</taxon>
        <taxon>Stylonematales</taxon>
        <taxon>Stylonemataceae</taxon>
        <taxon>Rhodosorus</taxon>
    </lineage>
</organism>
<keyword evidence="3" id="KW-0067">ATP-binding</keyword>
<dbReference type="PROSITE" id="PS50042">
    <property type="entry name" value="CNMP_BINDING_3"/>
    <property type="match status" value="1"/>
</dbReference>
<dbReference type="Pfam" id="PF00646">
    <property type="entry name" value="F-box"/>
    <property type="match status" value="1"/>
</dbReference>
<evidence type="ECO:0008006" key="8">
    <source>
        <dbReference type="Google" id="ProtNLM"/>
    </source>
</evidence>
<dbReference type="SUPFAM" id="SSF52540">
    <property type="entry name" value="P-loop containing nucleoside triphosphate hydrolases"/>
    <property type="match status" value="1"/>
</dbReference>
<accession>A0A7S2ZD47</accession>
<keyword evidence="2" id="KW-0378">Hydrolase</keyword>
<evidence type="ECO:0000256" key="2">
    <source>
        <dbReference type="ARBA" id="ARBA00022801"/>
    </source>
</evidence>
<reference evidence="6" key="1">
    <citation type="submission" date="2021-01" db="EMBL/GenBank/DDBJ databases">
        <authorList>
            <person name="Corre E."/>
            <person name="Pelletier E."/>
            <person name="Niang G."/>
            <person name="Scheremetjew M."/>
            <person name="Finn R."/>
            <person name="Kale V."/>
            <person name="Holt S."/>
            <person name="Cochrane G."/>
            <person name="Meng A."/>
            <person name="Brown T."/>
            <person name="Cohen L."/>
        </authorList>
    </citation>
    <scope>NUCLEOTIDE SEQUENCE</scope>
    <source>
        <strain evidence="6">CCMP 769</strain>
    </source>
</reference>
<dbReference type="InterPro" id="IPR036047">
    <property type="entry name" value="F-box-like_dom_sf"/>
</dbReference>
<dbReference type="GO" id="GO:0016787">
    <property type="term" value="F:hydrolase activity"/>
    <property type="evidence" value="ECO:0007669"/>
    <property type="project" value="UniProtKB-KW"/>
</dbReference>
<dbReference type="InterPro" id="IPR001810">
    <property type="entry name" value="F-box_dom"/>
</dbReference>
<dbReference type="EMBL" id="HBHW01005002">
    <property type="protein sequence ID" value="CAE0035765.1"/>
    <property type="molecule type" value="Transcribed_RNA"/>
</dbReference>
<dbReference type="InterPro" id="IPR027417">
    <property type="entry name" value="P-loop_NTPase"/>
</dbReference>
<evidence type="ECO:0000256" key="3">
    <source>
        <dbReference type="ARBA" id="ARBA00022840"/>
    </source>
</evidence>
<dbReference type="GO" id="GO:0005524">
    <property type="term" value="F:ATP binding"/>
    <property type="evidence" value="ECO:0007669"/>
    <property type="project" value="UniProtKB-KW"/>
</dbReference>
<dbReference type="Pfam" id="PF00176">
    <property type="entry name" value="SNF2-rel_dom"/>
    <property type="match status" value="1"/>
</dbReference>
<dbReference type="SUPFAM" id="SSF81383">
    <property type="entry name" value="F-box domain"/>
    <property type="match status" value="1"/>
</dbReference>
<dbReference type="InterPro" id="IPR050628">
    <property type="entry name" value="SNF2_RAD54_helicase_TF"/>
</dbReference>
<dbReference type="PANTHER" id="PTHR45626">
    <property type="entry name" value="TRANSCRIPTION TERMINATION FACTOR 2-RELATED"/>
    <property type="match status" value="1"/>
</dbReference>
<dbReference type="GO" id="GO:0005634">
    <property type="term" value="C:nucleus"/>
    <property type="evidence" value="ECO:0007669"/>
    <property type="project" value="TreeGrafter"/>
</dbReference>
<dbReference type="GO" id="GO:0008094">
    <property type="term" value="F:ATP-dependent activity, acting on DNA"/>
    <property type="evidence" value="ECO:0007669"/>
    <property type="project" value="TreeGrafter"/>
</dbReference>
<dbReference type="GO" id="GO:0006281">
    <property type="term" value="P:DNA repair"/>
    <property type="evidence" value="ECO:0007669"/>
    <property type="project" value="TreeGrafter"/>
</dbReference>
<keyword evidence="1" id="KW-0547">Nucleotide-binding</keyword>
<dbReference type="CDD" id="cd09917">
    <property type="entry name" value="F-box_SF"/>
    <property type="match status" value="1"/>
</dbReference>
<protein>
    <recommendedName>
        <fullName evidence="8">F-box domain-containing protein</fullName>
    </recommendedName>
</protein>
<evidence type="ECO:0000259" key="5">
    <source>
        <dbReference type="PROSITE" id="PS50181"/>
    </source>
</evidence>
<dbReference type="AlphaFoldDB" id="A0A7S2ZD47"/>
<evidence type="ECO:0000313" key="7">
    <source>
        <dbReference type="EMBL" id="CAE0035768.1"/>
    </source>
</evidence>
<dbReference type="PANTHER" id="PTHR45626:SF14">
    <property type="entry name" value="ATP-DEPENDENT DNA HELICASE (EUROFUNG)"/>
    <property type="match status" value="1"/>
</dbReference>
<feature type="domain" description="Cyclic nucleotide-binding" evidence="4">
    <location>
        <begin position="1"/>
        <end position="60"/>
    </location>
</feature>
<evidence type="ECO:0000256" key="1">
    <source>
        <dbReference type="ARBA" id="ARBA00022741"/>
    </source>
</evidence>
<dbReference type="InterPro" id="IPR000330">
    <property type="entry name" value="SNF2_N"/>
</dbReference>
<proteinExistence type="predicted"/>
<dbReference type="InterPro" id="IPR000595">
    <property type="entry name" value="cNMP-bd_dom"/>
</dbReference>
<name>A0A7S2ZD47_9RHOD</name>